<dbReference type="RefSeq" id="WP_044183554.1">
    <property type="nucleotide sequence ID" value="NZ_JMCB01000002.1"/>
</dbReference>
<feature type="transmembrane region" description="Helical" evidence="1">
    <location>
        <begin position="324"/>
        <end position="345"/>
    </location>
</feature>
<feature type="transmembrane region" description="Helical" evidence="1">
    <location>
        <begin position="264"/>
        <end position="281"/>
    </location>
</feature>
<dbReference type="OrthoDB" id="5487873at2"/>
<feature type="transmembrane region" description="Helical" evidence="1">
    <location>
        <begin position="232"/>
        <end position="252"/>
    </location>
</feature>
<dbReference type="GO" id="GO:0016747">
    <property type="term" value="F:acyltransferase activity, transferring groups other than amino-acyl groups"/>
    <property type="evidence" value="ECO:0007669"/>
    <property type="project" value="InterPro"/>
</dbReference>
<keyword evidence="4" id="KW-1185">Reference proteome</keyword>
<feature type="domain" description="Acyltransferase 3" evidence="2">
    <location>
        <begin position="25"/>
        <end position="372"/>
    </location>
</feature>
<sequence>MAPSAFMASSPAPALRRPPLDACTGLRFFAALGVVSYHFYCPPCEPNAPAFLGNLFRAGFTTVSLFFVLSGFILAYNYLDERGGFVGTTRDFYRARFARIYPIYLLALAVDLPLFLRLLSHAEPTAAPGEVAQICAATLTLTQAWLEGGRPVWNTMAWTLSAEAFFYALFPFLGVWLARQSSRRLLSVAVSAWVLGMAPFLAGELVSSLGAQGTGALTVRILTAWSELPSQLVPLLRLPEFVLGLCLGLLFCRRTRQGSQAWRTAGLITTIGAIAAVLILLPPTPSAIVQMGVLVPLFAVCIWLLACGVAWSGMGMGTRPLLRLGGASYALYLTHGSLMGFALALNTRTLTLPHNTVALLLAPAAVAASLVLFQFVEEPARHWLRKAPRRVARTGALG</sequence>
<dbReference type="InterPro" id="IPR002656">
    <property type="entry name" value="Acyl_transf_3_dom"/>
</dbReference>
<evidence type="ECO:0000259" key="2">
    <source>
        <dbReference type="Pfam" id="PF01757"/>
    </source>
</evidence>
<dbReference type="PANTHER" id="PTHR23028:SF53">
    <property type="entry name" value="ACYL_TRANSF_3 DOMAIN-CONTAINING PROTEIN"/>
    <property type="match status" value="1"/>
</dbReference>
<feature type="transmembrane region" description="Helical" evidence="1">
    <location>
        <begin position="156"/>
        <end position="178"/>
    </location>
</feature>
<dbReference type="GO" id="GO:0000271">
    <property type="term" value="P:polysaccharide biosynthetic process"/>
    <property type="evidence" value="ECO:0007669"/>
    <property type="project" value="TreeGrafter"/>
</dbReference>
<reference evidence="3 4" key="1">
    <citation type="submission" date="2014-04" db="EMBL/GenBank/DDBJ databases">
        <title>Genome assembly of Hyalangium minutum DSM 14724.</title>
        <authorList>
            <person name="Sharma G."/>
            <person name="Subramanian S."/>
        </authorList>
    </citation>
    <scope>NUCLEOTIDE SEQUENCE [LARGE SCALE GENOMIC DNA]</scope>
    <source>
        <strain evidence="3 4">DSM 14724</strain>
    </source>
</reference>
<organism evidence="3 4">
    <name type="scientific">Hyalangium minutum</name>
    <dbReference type="NCBI Taxonomy" id="394096"/>
    <lineage>
        <taxon>Bacteria</taxon>
        <taxon>Pseudomonadati</taxon>
        <taxon>Myxococcota</taxon>
        <taxon>Myxococcia</taxon>
        <taxon>Myxococcales</taxon>
        <taxon>Cystobacterineae</taxon>
        <taxon>Archangiaceae</taxon>
        <taxon>Hyalangium</taxon>
    </lineage>
</organism>
<name>A0A085WUY8_9BACT</name>
<feature type="transmembrane region" description="Helical" evidence="1">
    <location>
        <begin position="100"/>
        <end position="119"/>
    </location>
</feature>
<proteinExistence type="predicted"/>
<keyword evidence="3" id="KW-0808">Transferase</keyword>
<dbReference type="GO" id="GO:0016020">
    <property type="term" value="C:membrane"/>
    <property type="evidence" value="ECO:0007669"/>
    <property type="project" value="TreeGrafter"/>
</dbReference>
<feature type="transmembrane region" description="Helical" evidence="1">
    <location>
        <begin position="357"/>
        <end position="376"/>
    </location>
</feature>
<evidence type="ECO:0000313" key="4">
    <source>
        <dbReference type="Proteomes" id="UP000028725"/>
    </source>
</evidence>
<keyword evidence="1" id="KW-0472">Membrane</keyword>
<keyword evidence="3" id="KW-0012">Acyltransferase</keyword>
<comment type="caution">
    <text evidence="3">The sequence shown here is derived from an EMBL/GenBank/DDBJ whole genome shotgun (WGS) entry which is preliminary data.</text>
</comment>
<feature type="transmembrane region" description="Helical" evidence="1">
    <location>
        <begin position="287"/>
        <end position="312"/>
    </location>
</feature>
<dbReference type="PATRIC" id="fig|394096.3.peg.1279"/>
<dbReference type="STRING" id="394096.DB31_3631"/>
<dbReference type="InterPro" id="IPR050879">
    <property type="entry name" value="Acyltransferase_3"/>
</dbReference>
<dbReference type="Proteomes" id="UP000028725">
    <property type="component" value="Unassembled WGS sequence"/>
</dbReference>
<keyword evidence="1" id="KW-1133">Transmembrane helix</keyword>
<protein>
    <submittedName>
        <fullName evidence="3">Acyltransferase family protein</fullName>
    </submittedName>
</protein>
<dbReference type="AlphaFoldDB" id="A0A085WUY8"/>
<feature type="transmembrane region" description="Helical" evidence="1">
    <location>
        <begin position="60"/>
        <end position="79"/>
    </location>
</feature>
<gene>
    <name evidence="3" type="ORF">DB31_3631</name>
</gene>
<evidence type="ECO:0000313" key="3">
    <source>
        <dbReference type="EMBL" id="KFE71501.1"/>
    </source>
</evidence>
<keyword evidence="1" id="KW-0812">Transmembrane</keyword>
<dbReference type="Pfam" id="PF01757">
    <property type="entry name" value="Acyl_transf_3"/>
    <property type="match status" value="1"/>
</dbReference>
<accession>A0A085WUY8</accession>
<dbReference type="EMBL" id="JMCB01000002">
    <property type="protein sequence ID" value="KFE71501.1"/>
    <property type="molecule type" value="Genomic_DNA"/>
</dbReference>
<dbReference type="PANTHER" id="PTHR23028">
    <property type="entry name" value="ACETYLTRANSFERASE"/>
    <property type="match status" value="1"/>
</dbReference>
<evidence type="ECO:0000256" key="1">
    <source>
        <dbReference type="SAM" id="Phobius"/>
    </source>
</evidence>
<feature type="transmembrane region" description="Helical" evidence="1">
    <location>
        <begin position="185"/>
        <end position="202"/>
    </location>
</feature>